<proteinExistence type="predicted"/>
<evidence type="ECO:0000313" key="3">
    <source>
        <dbReference type="Proteomes" id="UP000057820"/>
    </source>
</evidence>
<name>A0A0H5NTC0_NOCFR</name>
<gene>
    <name evidence="2" type="ORF">ERS450000_02857</name>
</gene>
<evidence type="ECO:0000313" key="2">
    <source>
        <dbReference type="EMBL" id="CRY78299.1"/>
    </source>
</evidence>
<sequence length="70" mass="7098">MRWRDTPAAQGSGYAGRLAPTPRRAGRMVAGTVADDHADQAPSTDTGAGTGTGFGQLPERSAARSVLDGA</sequence>
<organism evidence="2 3">
    <name type="scientific">Nocardia farcinica</name>
    <dbReference type="NCBI Taxonomy" id="37329"/>
    <lineage>
        <taxon>Bacteria</taxon>
        <taxon>Bacillati</taxon>
        <taxon>Actinomycetota</taxon>
        <taxon>Actinomycetes</taxon>
        <taxon>Mycobacteriales</taxon>
        <taxon>Nocardiaceae</taxon>
        <taxon>Nocardia</taxon>
    </lineage>
</organism>
<dbReference type="KEGG" id="nfr:ERS450000_02857"/>
<dbReference type="AlphaFoldDB" id="A0A0H5NTC0"/>
<dbReference type="Proteomes" id="UP000057820">
    <property type="component" value="Chromosome 1"/>
</dbReference>
<accession>A0A0H5NTC0</accession>
<reference evidence="3" key="1">
    <citation type="submission" date="2015-03" db="EMBL/GenBank/DDBJ databases">
        <authorList>
            <consortium name="Pathogen Informatics"/>
        </authorList>
    </citation>
    <scope>NUCLEOTIDE SEQUENCE [LARGE SCALE GENOMIC DNA]</scope>
    <source>
        <strain evidence="3">NCTC11134</strain>
    </source>
</reference>
<evidence type="ECO:0000256" key="1">
    <source>
        <dbReference type="SAM" id="MobiDB-lite"/>
    </source>
</evidence>
<dbReference type="EMBL" id="LN868938">
    <property type="protein sequence ID" value="CRY78299.1"/>
    <property type="molecule type" value="Genomic_DNA"/>
</dbReference>
<dbReference type="RefSeq" id="WP_060592881.1">
    <property type="nucleotide sequence ID" value="NZ_CP031418.1"/>
</dbReference>
<protein>
    <submittedName>
        <fullName evidence="2">Uncharacterized protein</fullName>
    </submittedName>
</protein>
<feature type="region of interest" description="Disordered" evidence="1">
    <location>
        <begin position="1"/>
        <end position="70"/>
    </location>
</feature>